<comment type="caution">
    <text evidence="12">The sequence shown here is derived from an EMBL/GenBank/DDBJ whole genome shotgun (WGS) entry which is preliminary data.</text>
</comment>
<name>A0ABV5V6X5_9ACTN</name>
<dbReference type="Pfam" id="PF00690">
    <property type="entry name" value="Cation_ATPase_N"/>
    <property type="match status" value="1"/>
</dbReference>
<evidence type="ECO:0000256" key="1">
    <source>
        <dbReference type="ARBA" id="ARBA00004651"/>
    </source>
</evidence>
<dbReference type="PROSITE" id="PS00154">
    <property type="entry name" value="ATPASE_E1_E2"/>
    <property type="match status" value="1"/>
</dbReference>
<dbReference type="SFLD" id="SFLDG00002">
    <property type="entry name" value="C1.7:_P-type_atpase_like"/>
    <property type="match status" value="1"/>
</dbReference>
<keyword evidence="5" id="KW-1278">Translocase</keyword>
<dbReference type="InterPro" id="IPR023214">
    <property type="entry name" value="HAD_sf"/>
</dbReference>
<feature type="domain" description="Cation-transporting P-type ATPase N-terminal" evidence="11">
    <location>
        <begin position="43"/>
        <end position="107"/>
    </location>
</feature>
<keyword evidence="6 10" id="KW-1133">Transmembrane helix</keyword>
<evidence type="ECO:0000256" key="3">
    <source>
        <dbReference type="ARBA" id="ARBA00022741"/>
    </source>
</evidence>
<feature type="transmembrane region" description="Helical" evidence="10">
    <location>
        <begin position="291"/>
        <end position="318"/>
    </location>
</feature>
<keyword evidence="4" id="KW-0067">ATP-binding</keyword>
<feature type="transmembrane region" description="Helical" evidence="10">
    <location>
        <begin position="776"/>
        <end position="798"/>
    </location>
</feature>
<feature type="transmembrane region" description="Helical" evidence="10">
    <location>
        <begin position="736"/>
        <end position="756"/>
    </location>
</feature>
<dbReference type="Pfam" id="PF00689">
    <property type="entry name" value="Cation_ATPase_C"/>
    <property type="match status" value="1"/>
</dbReference>
<dbReference type="InterPro" id="IPR044492">
    <property type="entry name" value="P_typ_ATPase_HD_dom"/>
</dbReference>
<dbReference type="InterPro" id="IPR018303">
    <property type="entry name" value="ATPase_P-typ_P_site"/>
</dbReference>
<evidence type="ECO:0000313" key="12">
    <source>
        <dbReference type="EMBL" id="MFB9733567.1"/>
    </source>
</evidence>
<dbReference type="SUPFAM" id="SSF81665">
    <property type="entry name" value="Calcium ATPase, transmembrane domain M"/>
    <property type="match status" value="1"/>
</dbReference>
<keyword evidence="3" id="KW-0547">Nucleotide-binding</keyword>
<evidence type="ECO:0000256" key="8">
    <source>
        <dbReference type="ARBA" id="ARBA00049360"/>
    </source>
</evidence>
<protein>
    <submittedName>
        <fullName evidence="12">Cation-translocating P-type ATPase</fullName>
    </submittedName>
</protein>
<evidence type="ECO:0000256" key="9">
    <source>
        <dbReference type="SAM" id="MobiDB-lite"/>
    </source>
</evidence>
<dbReference type="Pfam" id="PF00122">
    <property type="entry name" value="E1-E2_ATPase"/>
    <property type="match status" value="1"/>
</dbReference>
<dbReference type="Gene3D" id="2.70.150.10">
    <property type="entry name" value="Calcium-transporting ATPase, cytoplasmic transduction domain A"/>
    <property type="match status" value="1"/>
</dbReference>
<accession>A0ABV5V6X5</accession>
<keyword evidence="13" id="KW-1185">Reference proteome</keyword>
<evidence type="ECO:0000256" key="7">
    <source>
        <dbReference type="ARBA" id="ARBA00023136"/>
    </source>
</evidence>
<evidence type="ECO:0000256" key="5">
    <source>
        <dbReference type="ARBA" id="ARBA00022967"/>
    </source>
</evidence>
<dbReference type="InterPro" id="IPR006068">
    <property type="entry name" value="ATPase_P-typ_cation-transptr_C"/>
</dbReference>
<dbReference type="RefSeq" id="WP_356759806.1">
    <property type="nucleotide sequence ID" value="NZ_JBHMAR010000001.1"/>
</dbReference>
<dbReference type="InterPro" id="IPR004014">
    <property type="entry name" value="ATPase_P-typ_cation-transptr_N"/>
</dbReference>
<evidence type="ECO:0000256" key="4">
    <source>
        <dbReference type="ARBA" id="ARBA00022840"/>
    </source>
</evidence>
<dbReference type="InterPro" id="IPR023299">
    <property type="entry name" value="ATPase_P-typ_cyto_dom_N"/>
</dbReference>
<dbReference type="NCBIfam" id="TIGR01494">
    <property type="entry name" value="ATPase_P-type"/>
    <property type="match status" value="2"/>
</dbReference>
<feature type="region of interest" description="Disordered" evidence="9">
    <location>
        <begin position="1"/>
        <end position="51"/>
    </location>
</feature>
<dbReference type="EMBL" id="JBHMAR010000001">
    <property type="protein sequence ID" value="MFB9733567.1"/>
    <property type="molecule type" value="Genomic_DNA"/>
</dbReference>
<comment type="subcellular location">
    <subcellularLocation>
        <location evidence="1">Cell membrane</location>
        <topology evidence="1">Multi-pass membrane protein</topology>
    </subcellularLocation>
</comment>
<dbReference type="SUPFAM" id="SSF81653">
    <property type="entry name" value="Calcium ATPase, transduction domain A"/>
    <property type="match status" value="1"/>
</dbReference>
<evidence type="ECO:0000259" key="11">
    <source>
        <dbReference type="SMART" id="SM00831"/>
    </source>
</evidence>
<dbReference type="SMART" id="SM00831">
    <property type="entry name" value="Cation_ATPase_N"/>
    <property type="match status" value="1"/>
</dbReference>
<dbReference type="Gene3D" id="1.20.1110.10">
    <property type="entry name" value="Calcium-transporting ATPase, transmembrane domain"/>
    <property type="match status" value="2"/>
</dbReference>
<evidence type="ECO:0000256" key="10">
    <source>
        <dbReference type="SAM" id="Phobius"/>
    </source>
</evidence>
<evidence type="ECO:0000313" key="13">
    <source>
        <dbReference type="Proteomes" id="UP001589703"/>
    </source>
</evidence>
<dbReference type="PRINTS" id="PR00120">
    <property type="entry name" value="HATPASE"/>
</dbReference>
<keyword evidence="2 10" id="KW-0812">Transmembrane</keyword>
<dbReference type="PRINTS" id="PR00119">
    <property type="entry name" value="CATATPASE"/>
</dbReference>
<reference evidence="12 13" key="1">
    <citation type="submission" date="2024-09" db="EMBL/GenBank/DDBJ databases">
        <authorList>
            <person name="Sun Q."/>
            <person name="Mori K."/>
        </authorList>
    </citation>
    <scope>NUCLEOTIDE SEQUENCE [LARGE SCALE GENOMIC DNA]</scope>
    <source>
        <strain evidence="12 13">JCM 10918</strain>
    </source>
</reference>
<dbReference type="Gene3D" id="3.40.50.1000">
    <property type="entry name" value="HAD superfamily/HAD-like"/>
    <property type="match status" value="1"/>
</dbReference>
<feature type="transmembrane region" description="Helical" evidence="10">
    <location>
        <begin position="835"/>
        <end position="853"/>
    </location>
</feature>
<dbReference type="InterPro" id="IPR008250">
    <property type="entry name" value="ATPase_P-typ_transduc_dom_A_sf"/>
</dbReference>
<sequence>MTGRPPPGSPRRTRAPDPAGHVSGRQGRPAPDDPGADAGRPGPQPSVPPAAVGLTSAEAAHRLARYGPNALPPEPRTPVLRRVLQQLRDPLIVVLLAAAALTIATGDLSDAAVILLVVTVNTVVGVVQEVRAEQAVTALSAMSAPTARVVRDGEERELPASEVVPGDLVLLAEGDIVPADGDIRSAATLMADESSLTGESVPVEKTPDGEPAQRTVSSGTVVVRGHGSAVVTATGADSALGRIASLMGAAPGPTPLQRRLAGFGRVLAAGIVALSALVLALGLVRGQPTELMIVAAISLAVAAVPESLPAVVTLALALGARRMADRHAIVRRLPAVETLGSVTVIATDKTGTLTEGRMAAEQLWTPYGEAAVLGTGYEPHGRVVRDGTTVTADDAPDLAALLSTAVLCNDAALEPPRDDSDEWRALGDPTEAALLVAAARLGLDPARLRRALPRVAEIPFDSGRKRMTTVHRRPDGTVRVACKGAPEVLLRPDVLTDGPDLLARAADRADALARDGHRVLAVASADHEDGDDPPGTWESGLSLLGLIGILDPPRGASGPSIAACRQAGVVPVLITGDHPLTARAVAERLGIASREEEVTTGQHLRDGTAGELTGVRVYARTTPEQKLDIVQAWREAGQVVAMTGDGVNDGPALRQADIGVAMGRRGTEVARQAADLVLADDNPATIVSAVEEGRRVYANVRRFLLYGLAGGTAEILVMLLGPFLGFPLPLLPAQILWINLLTHGLPGVALGAEPVAPDAMRRAPRPPEESVLGAGLWPRILLMGTFLATVTLAAGVWAHETGRPWQSVIFLVLGATQLGMALGSRARPGTLTNPFLLVAVGVALALQVAGVWLPPLRDLLGTQPLEPVDLAIACALSGLGHVVMRLQARLWPERQPRTAVAREAAGHMR</sequence>
<dbReference type="Proteomes" id="UP001589703">
    <property type="component" value="Unassembled WGS sequence"/>
</dbReference>
<dbReference type="Pfam" id="PF13246">
    <property type="entry name" value="Cation_ATPase"/>
    <property type="match status" value="1"/>
</dbReference>
<dbReference type="SFLD" id="SFLDS00003">
    <property type="entry name" value="Haloacid_Dehalogenase"/>
    <property type="match status" value="1"/>
</dbReference>
<feature type="transmembrane region" description="Helical" evidence="10">
    <location>
        <begin position="804"/>
        <end position="823"/>
    </location>
</feature>
<keyword evidence="7 10" id="KW-0472">Membrane</keyword>
<organism evidence="12 13">
    <name type="scientific">Streptomyces thermocoprophilus</name>
    <dbReference type="NCBI Taxonomy" id="78356"/>
    <lineage>
        <taxon>Bacteria</taxon>
        <taxon>Bacillati</taxon>
        <taxon>Actinomycetota</taxon>
        <taxon>Actinomycetes</taxon>
        <taxon>Kitasatosporales</taxon>
        <taxon>Streptomycetaceae</taxon>
        <taxon>Streptomyces</taxon>
    </lineage>
</organism>
<dbReference type="SUPFAM" id="SSF81660">
    <property type="entry name" value="Metal cation-transporting ATPase, ATP-binding domain N"/>
    <property type="match status" value="1"/>
</dbReference>
<feature type="transmembrane region" description="Helical" evidence="10">
    <location>
        <begin position="266"/>
        <end position="285"/>
    </location>
</feature>
<dbReference type="SUPFAM" id="SSF56784">
    <property type="entry name" value="HAD-like"/>
    <property type="match status" value="1"/>
</dbReference>
<feature type="region of interest" description="Disordered" evidence="9">
    <location>
        <begin position="194"/>
        <end position="215"/>
    </location>
</feature>
<dbReference type="SFLD" id="SFLDF00027">
    <property type="entry name" value="p-type_atpase"/>
    <property type="match status" value="1"/>
</dbReference>
<dbReference type="Gene3D" id="3.40.1110.10">
    <property type="entry name" value="Calcium-transporting ATPase, cytoplasmic domain N"/>
    <property type="match status" value="1"/>
</dbReference>
<dbReference type="InterPro" id="IPR036412">
    <property type="entry name" value="HAD-like_sf"/>
</dbReference>
<dbReference type="InterPro" id="IPR059000">
    <property type="entry name" value="ATPase_P-type_domA"/>
</dbReference>
<evidence type="ECO:0000256" key="2">
    <source>
        <dbReference type="ARBA" id="ARBA00022692"/>
    </source>
</evidence>
<gene>
    <name evidence="12" type="ORF">ACFFRO_00135</name>
</gene>
<dbReference type="PANTHER" id="PTHR42861">
    <property type="entry name" value="CALCIUM-TRANSPORTING ATPASE"/>
    <property type="match status" value="1"/>
</dbReference>
<evidence type="ECO:0000256" key="6">
    <source>
        <dbReference type="ARBA" id="ARBA00022989"/>
    </source>
</evidence>
<dbReference type="InterPro" id="IPR023298">
    <property type="entry name" value="ATPase_P-typ_TM_dom_sf"/>
</dbReference>
<feature type="transmembrane region" description="Helical" evidence="10">
    <location>
        <begin position="703"/>
        <end position="724"/>
    </location>
</feature>
<comment type="catalytic activity">
    <reaction evidence="8">
        <text>ATP + H2O = ADP + phosphate + H(+)</text>
        <dbReference type="Rhea" id="RHEA:13065"/>
        <dbReference type="ChEBI" id="CHEBI:15377"/>
        <dbReference type="ChEBI" id="CHEBI:15378"/>
        <dbReference type="ChEBI" id="CHEBI:30616"/>
        <dbReference type="ChEBI" id="CHEBI:43474"/>
        <dbReference type="ChEBI" id="CHEBI:456216"/>
    </reaction>
</comment>
<dbReference type="InterPro" id="IPR001757">
    <property type="entry name" value="P_typ_ATPase"/>
</dbReference>
<proteinExistence type="predicted"/>